<name>A0A4S8QHW8_9ACTN</name>
<feature type="region of interest" description="Disordered" evidence="1">
    <location>
        <begin position="321"/>
        <end position="347"/>
    </location>
</feature>
<feature type="compositionally biased region" description="Basic and acidic residues" evidence="1">
    <location>
        <begin position="331"/>
        <end position="347"/>
    </location>
</feature>
<sequence>MSYTAPDPAQFAQMEQAYSYMAPAAAIQIVMPTFTFFGPCNQISRIIYMNQCNPGLIMQVAANWLKLAEHYLAASEKLKEKTGEISEDDWSGDDRDSFDDKSGKMDAQLVIIAAFAMHVGISLFIIGTMLAVLVPLMLAVATSLFAMSVMYTAFRFIPVIGPGVAASIHVMATATAGSCLTVLEALDKAITLAAKTLASFIGANMGASWIALATKGNMINPLDTIGSTGFSLLQGLSQLALRNLMAPGRNATSSLASASPKMNNLLMKNNPHLINFAGGQGVYNIGNNINGDVNPDGDAQRWDRQTGVDFGGLDFIPNTFEDQAREDDGEPQWRDPDKYPKDQQEDA</sequence>
<organism evidence="3 4">
    <name type="scientific">Glycomyces buryatensis</name>
    <dbReference type="NCBI Taxonomy" id="2570927"/>
    <lineage>
        <taxon>Bacteria</taxon>
        <taxon>Bacillati</taxon>
        <taxon>Actinomycetota</taxon>
        <taxon>Actinomycetes</taxon>
        <taxon>Glycomycetales</taxon>
        <taxon>Glycomycetaceae</taxon>
        <taxon>Glycomyces</taxon>
    </lineage>
</organism>
<keyword evidence="2" id="KW-1133">Transmembrane helix</keyword>
<feature type="transmembrane region" description="Helical" evidence="2">
    <location>
        <begin position="189"/>
        <end position="212"/>
    </location>
</feature>
<feature type="transmembrane region" description="Helical" evidence="2">
    <location>
        <begin position="109"/>
        <end position="130"/>
    </location>
</feature>
<dbReference type="AlphaFoldDB" id="A0A4S8QHW8"/>
<accession>A0A4S8QHW8</accession>
<reference evidence="3 4" key="2">
    <citation type="submission" date="2019-05" db="EMBL/GenBank/DDBJ databases">
        <title>Glycomyces buryatensis sp. nov.</title>
        <authorList>
            <person name="Nikitina E."/>
        </authorList>
    </citation>
    <scope>NUCLEOTIDE SEQUENCE [LARGE SCALE GENOMIC DNA]</scope>
    <source>
        <strain evidence="3 4">18</strain>
    </source>
</reference>
<evidence type="ECO:0000313" key="3">
    <source>
        <dbReference type="EMBL" id="THV42575.1"/>
    </source>
</evidence>
<evidence type="ECO:0000256" key="2">
    <source>
        <dbReference type="SAM" id="Phobius"/>
    </source>
</evidence>
<dbReference type="Proteomes" id="UP000308760">
    <property type="component" value="Unassembled WGS sequence"/>
</dbReference>
<keyword evidence="4" id="KW-1185">Reference proteome</keyword>
<keyword evidence="2" id="KW-0472">Membrane</keyword>
<feature type="transmembrane region" description="Helical" evidence="2">
    <location>
        <begin position="20"/>
        <end position="40"/>
    </location>
</feature>
<evidence type="ECO:0000313" key="4">
    <source>
        <dbReference type="Proteomes" id="UP000308760"/>
    </source>
</evidence>
<comment type="caution">
    <text evidence="3">The sequence shown here is derived from an EMBL/GenBank/DDBJ whole genome shotgun (WGS) entry which is preliminary data.</text>
</comment>
<dbReference type="EMBL" id="STGY01000021">
    <property type="protein sequence ID" value="THV42575.1"/>
    <property type="molecule type" value="Genomic_DNA"/>
</dbReference>
<feature type="transmembrane region" description="Helical" evidence="2">
    <location>
        <begin position="164"/>
        <end position="183"/>
    </location>
</feature>
<gene>
    <name evidence="3" type="ORF">FAB82_05225</name>
</gene>
<protein>
    <submittedName>
        <fullName evidence="3">Uncharacterized protein</fullName>
    </submittedName>
</protein>
<feature type="transmembrane region" description="Helical" evidence="2">
    <location>
        <begin position="136"/>
        <end position="157"/>
    </location>
</feature>
<dbReference type="RefSeq" id="WP_136533487.1">
    <property type="nucleotide sequence ID" value="NZ_STGY01000021.1"/>
</dbReference>
<proteinExistence type="predicted"/>
<reference evidence="4" key="1">
    <citation type="submission" date="2019-04" db="EMBL/GenBank/DDBJ databases">
        <title>Nocardioides xinjiangensis sp. nov.</title>
        <authorList>
            <person name="Liu S."/>
        </authorList>
    </citation>
    <scope>NUCLEOTIDE SEQUENCE [LARGE SCALE GENOMIC DNA]</scope>
    <source>
        <strain evidence="4">18</strain>
    </source>
</reference>
<keyword evidence="2" id="KW-0812">Transmembrane</keyword>
<dbReference type="OrthoDB" id="3455251at2"/>
<evidence type="ECO:0000256" key="1">
    <source>
        <dbReference type="SAM" id="MobiDB-lite"/>
    </source>
</evidence>